<reference evidence="1 2" key="1">
    <citation type="journal article" date="2018" name="Front. Plant Sci.">
        <title>Red Clover (Trifolium pratense) and Zigzag Clover (T. medium) - A Picture of Genomic Similarities and Differences.</title>
        <authorList>
            <person name="Dluhosova J."/>
            <person name="Istvanek J."/>
            <person name="Nedelnik J."/>
            <person name="Repkova J."/>
        </authorList>
    </citation>
    <scope>NUCLEOTIDE SEQUENCE [LARGE SCALE GENOMIC DNA]</scope>
    <source>
        <strain evidence="2">cv. 10/8</strain>
        <tissue evidence="1">Leaf</tissue>
    </source>
</reference>
<keyword evidence="2" id="KW-1185">Reference proteome</keyword>
<name>A0A392UXC6_9FABA</name>
<evidence type="ECO:0000313" key="2">
    <source>
        <dbReference type="Proteomes" id="UP000265520"/>
    </source>
</evidence>
<dbReference type="Proteomes" id="UP000265520">
    <property type="component" value="Unassembled WGS sequence"/>
</dbReference>
<organism evidence="1 2">
    <name type="scientific">Trifolium medium</name>
    <dbReference type="NCBI Taxonomy" id="97028"/>
    <lineage>
        <taxon>Eukaryota</taxon>
        <taxon>Viridiplantae</taxon>
        <taxon>Streptophyta</taxon>
        <taxon>Embryophyta</taxon>
        <taxon>Tracheophyta</taxon>
        <taxon>Spermatophyta</taxon>
        <taxon>Magnoliopsida</taxon>
        <taxon>eudicotyledons</taxon>
        <taxon>Gunneridae</taxon>
        <taxon>Pentapetalae</taxon>
        <taxon>rosids</taxon>
        <taxon>fabids</taxon>
        <taxon>Fabales</taxon>
        <taxon>Fabaceae</taxon>
        <taxon>Papilionoideae</taxon>
        <taxon>50 kb inversion clade</taxon>
        <taxon>NPAAA clade</taxon>
        <taxon>Hologalegina</taxon>
        <taxon>IRL clade</taxon>
        <taxon>Trifolieae</taxon>
        <taxon>Trifolium</taxon>
    </lineage>
</organism>
<accession>A0A392UXC6</accession>
<feature type="non-terminal residue" evidence="1">
    <location>
        <position position="1"/>
    </location>
</feature>
<protein>
    <submittedName>
        <fullName evidence="1">Uncharacterized protein</fullName>
    </submittedName>
</protein>
<proteinExistence type="predicted"/>
<evidence type="ECO:0000313" key="1">
    <source>
        <dbReference type="EMBL" id="MCI79365.1"/>
    </source>
</evidence>
<sequence length="28" mass="2914">ACVGADGDDDDDDDDDDVCGVHCNDDLD</sequence>
<dbReference type="AlphaFoldDB" id="A0A392UXC6"/>
<dbReference type="EMBL" id="LXQA010972254">
    <property type="protein sequence ID" value="MCI79365.1"/>
    <property type="molecule type" value="Genomic_DNA"/>
</dbReference>
<comment type="caution">
    <text evidence="1">The sequence shown here is derived from an EMBL/GenBank/DDBJ whole genome shotgun (WGS) entry which is preliminary data.</text>
</comment>